<dbReference type="PRINTS" id="PR00318">
    <property type="entry name" value="GPROTEINA"/>
</dbReference>
<dbReference type="SUPFAM" id="SSF52540">
    <property type="entry name" value="P-loop containing nucleoside triphosphate hydrolases"/>
    <property type="match status" value="1"/>
</dbReference>
<keyword evidence="3" id="KW-0807">Transducer</keyword>
<keyword evidence="8" id="KW-1185">Reference proteome</keyword>
<keyword evidence="5" id="KW-0460">Magnesium</keyword>
<organism evidence="7 8">
    <name type="scientific">Mycena maculata</name>
    <dbReference type="NCBI Taxonomy" id="230809"/>
    <lineage>
        <taxon>Eukaryota</taxon>
        <taxon>Fungi</taxon>
        <taxon>Dikarya</taxon>
        <taxon>Basidiomycota</taxon>
        <taxon>Agaricomycotina</taxon>
        <taxon>Agaricomycetes</taxon>
        <taxon>Agaricomycetidae</taxon>
        <taxon>Agaricales</taxon>
        <taxon>Marasmiineae</taxon>
        <taxon>Mycenaceae</taxon>
        <taxon>Mycena</taxon>
    </lineage>
</organism>
<evidence type="ECO:0000256" key="5">
    <source>
        <dbReference type="PIRSR" id="PIRSR601019-2"/>
    </source>
</evidence>
<protein>
    <submittedName>
        <fullName evidence="7">Guanine nucleotide binding protein, alpha subunit</fullName>
    </submittedName>
</protein>
<keyword evidence="2 4" id="KW-0342">GTP-binding</keyword>
<accession>A0AAD7KC03</accession>
<keyword evidence="1 4" id="KW-0547">Nucleotide-binding</keyword>
<dbReference type="Proteomes" id="UP001215280">
    <property type="component" value="Unassembled WGS sequence"/>
</dbReference>
<dbReference type="GO" id="GO:0005834">
    <property type="term" value="C:heterotrimeric G-protein complex"/>
    <property type="evidence" value="ECO:0007669"/>
    <property type="project" value="TreeGrafter"/>
</dbReference>
<feature type="binding site" evidence="4">
    <location>
        <begin position="81"/>
        <end position="86"/>
    </location>
    <ligand>
        <name>GTP</name>
        <dbReference type="ChEBI" id="CHEBI:37565"/>
    </ligand>
</feature>
<evidence type="ECO:0000256" key="1">
    <source>
        <dbReference type="ARBA" id="ARBA00022741"/>
    </source>
</evidence>
<dbReference type="EMBL" id="JARJLG010000003">
    <property type="protein sequence ID" value="KAJ7782560.1"/>
    <property type="molecule type" value="Genomic_DNA"/>
</dbReference>
<proteinExistence type="predicted"/>
<feature type="region of interest" description="Disordered" evidence="6">
    <location>
        <begin position="43"/>
        <end position="66"/>
    </location>
</feature>
<dbReference type="GO" id="GO:0005525">
    <property type="term" value="F:GTP binding"/>
    <property type="evidence" value="ECO:0007669"/>
    <property type="project" value="UniProtKB-KW"/>
</dbReference>
<dbReference type="GO" id="GO:0003924">
    <property type="term" value="F:GTPase activity"/>
    <property type="evidence" value="ECO:0007669"/>
    <property type="project" value="InterPro"/>
</dbReference>
<dbReference type="InterPro" id="IPR027417">
    <property type="entry name" value="P-loop_NTPase"/>
</dbReference>
<sequence>MSTLISCRLPGRIRTSFGSVTSRKSSASSGLSVSQLQTSPTLAQAAQRTSDSIDEDIKNEAARRQTESSREVKIMLLGQAESGKSTLQKQFQLYHASHTLDVERPSWRIVVYANLIKAVRTILEELDYEFSSSLAEYPFPSEGSGPTDVGAQNEILELRRNLLPLISLEGSLSSELSGGASFLGTRRGTSFPRRPGLFTRESSRPVADLRESSGAVVATNRAAQVLASTVHVIEALWRHRSVDAMLRLRKLKLDESGLFFLEQVRRIAEPDYIPSTDDVLHVRLPTVGVIEHSLKVNTVGGSYIWRIYDVGGTRSQRPAWCSYFDDVNALIFLVPISAFDQYLDEDPLTNRIHDSLQLLMSIWTNELLKNAQLVLLLNKIDILRKKLEAGVQVRQYIPSYGNRPNNFSTAAEYFRSHFLAAHKKKDSFQRRLYVHLTTMLDVQATQVIITSVGDLIMRKHIAQTGLA</sequence>
<dbReference type="SMART" id="SM00275">
    <property type="entry name" value="G_alpha"/>
    <property type="match status" value="1"/>
</dbReference>
<dbReference type="PROSITE" id="PS51882">
    <property type="entry name" value="G_ALPHA"/>
    <property type="match status" value="1"/>
</dbReference>
<dbReference type="AlphaFoldDB" id="A0AAD7KC03"/>
<feature type="binding site" evidence="4">
    <location>
        <begin position="280"/>
        <end position="286"/>
    </location>
    <ligand>
        <name>GTP</name>
        <dbReference type="ChEBI" id="CHEBI:37565"/>
    </ligand>
</feature>
<dbReference type="FunFam" id="3.40.50.300:FF:000720">
    <property type="entry name" value="Guanine nucleotide-binding protein G(k) subunit alpha"/>
    <property type="match status" value="1"/>
</dbReference>
<evidence type="ECO:0000256" key="4">
    <source>
        <dbReference type="PIRSR" id="PIRSR601019-1"/>
    </source>
</evidence>
<dbReference type="Gene3D" id="3.40.50.300">
    <property type="entry name" value="P-loop containing nucleotide triphosphate hydrolases"/>
    <property type="match status" value="2"/>
</dbReference>
<dbReference type="GO" id="GO:0046872">
    <property type="term" value="F:metal ion binding"/>
    <property type="evidence" value="ECO:0007669"/>
    <property type="project" value="UniProtKB-KW"/>
</dbReference>
<keyword evidence="5" id="KW-0479">Metal-binding</keyword>
<dbReference type="GO" id="GO:0005737">
    <property type="term" value="C:cytoplasm"/>
    <property type="evidence" value="ECO:0007669"/>
    <property type="project" value="TreeGrafter"/>
</dbReference>
<dbReference type="GO" id="GO:0031683">
    <property type="term" value="F:G-protein beta/gamma-subunit complex binding"/>
    <property type="evidence" value="ECO:0007669"/>
    <property type="project" value="InterPro"/>
</dbReference>
<reference evidence="7" key="1">
    <citation type="submission" date="2023-03" db="EMBL/GenBank/DDBJ databases">
        <title>Massive genome expansion in bonnet fungi (Mycena s.s.) driven by repeated elements and novel gene families across ecological guilds.</title>
        <authorList>
            <consortium name="Lawrence Berkeley National Laboratory"/>
            <person name="Harder C.B."/>
            <person name="Miyauchi S."/>
            <person name="Viragh M."/>
            <person name="Kuo A."/>
            <person name="Thoen E."/>
            <person name="Andreopoulos B."/>
            <person name="Lu D."/>
            <person name="Skrede I."/>
            <person name="Drula E."/>
            <person name="Henrissat B."/>
            <person name="Morin E."/>
            <person name="Kohler A."/>
            <person name="Barry K."/>
            <person name="LaButti K."/>
            <person name="Morin E."/>
            <person name="Salamov A."/>
            <person name="Lipzen A."/>
            <person name="Mereny Z."/>
            <person name="Hegedus B."/>
            <person name="Baldrian P."/>
            <person name="Stursova M."/>
            <person name="Weitz H."/>
            <person name="Taylor A."/>
            <person name="Grigoriev I.V."/>
            <person name="Nagy L.G."/>
            <person name="Martin F."/>
            <person name="Kauserud H."/>
        </authorList>
    </citation>
    <scope>NUCLEOTIDE SEQUENCE</scope>
    <source>
        <strain evidence="7">CBHHK188m</strain>
    </source>
</reference>
<dbReference type="GO" id="GO:0007188">
    <property type="term" value="P:adenylate cyclase-modulating G protein-coupled receptor signaling pathway"/>
    <property type="evidence" value="ECO:0007669"/>
    <property type="project" value="TreeGrafter"/>
</dbReference>
<evidence type="ECO:0000313" key="8">
    <source>
        <dbReference type="Proteomes" id="UP001215280"/>
    </source>
</evidence>
<dbReference type="Pfam" id="PF00503">
    <property type="entry name" value="G-alpha"/>
    <property type="match status" value="1"/>
</dbReference>
<gene>
    <name evidence="7" type="ORF">DFH07DRAFT_949352</name>
</gene>
<dbReference type="PANTHER" id="PTHR10218:SF360">
    <property type="entry name" value="GUANINE NUCLEOTIDE-BINDING PROTEIN SUBUNIT ALPHA HOMOLOG"/>
    <property type="match status" value="1"/>
</dbReference>
<dbReference type="InterPro" id="IPR011025">
    <property type="entry name" value="GproteinA_insert"/>
</dbReference>
<dbReference type="SUPFAM" id="SSF47895">
    <property type="entry name" value="Transducin (alpha subunit), insertion domain"/>
    <property type="match status" value="1"/>
</dbReference>
<feature type="binding site" evidence="4">
    <location>
        <begin position="378"/>
        <end position="381"/>
    </location>
    <ligand>
        <name>GTP</name>
        <dbReference type="ChEBI" id="CHEBI:37565"/>
    </ligand>
</feature>
<dbReference type="GO" id="GO:0001664">
    <property type="term" value="F:G protein-coupled receptor binding"/>
    <property type="evidence" value="ECO:0007669"/>
    <property type="project" value="TreeGrafter"/>
</dbReference>
<evidence type="ECO:0000313" key="7">
    <source>
        <dbReference type="EMBL" id="KAJ7782560.1"/>
    </source>
</evidence>
<comment type="caution">
    <text evidence="7">The sequence shown here is derived from an EMBL/GenBank/DDBJ whole genome shotgun (WGS) entry which is preliminary data.</text>
</comment>
<dbReference type="PANTHER" id="PTHR10218">
    <property type="entry name" value="GTP-BINDING PROTEIN ALPHA SUBUNIT"/>
    <property type="match status" value="1"/>
</dbReference>
<evidence type="ECO:0000256" key="2">
    <source>
        <dbReference type="ARBA" id="ARBA00023134"/>
    </source>
</evidence>
<name>A0AAD7KC03_9AGAR</name>
<feature type="binding site" evidence="5">
    <location>
        <position position="286"/>
    </location>
    <ligand>
        <name>Mg(2+)</name>
        <dbReference type="ChEBI" id="CHEBI:18420"/>
    </ligand>
</feature>
<evidence type="ECO:0000256" key="6">
    <source>
        <dbReference type="SAM" id="MobiDB-lite"/>
    </source>
</evidence>
<feature type="compositionally biased region" description="Basic and acidic residues" evidence="6">
    <location>
        <begin position="55"/>
        <end position="66"/>
    </location>
</feature>
<feature type="binding site" evidence="5">
    <location>
        <position position="85"/>
    </location>
    <ligand>
        <name>Mg(2+)</name>
        <dbReference type="ChEBI" id="CHEBI:18420"/>
    </ligand>
</feature>
<evidence type="ECO:0000256" key="3">
    <source>
        <dbReference type="ARBA" id="ARBA00023224"/>
    </source>
</evidence>
<dbReference type="InterPro" id="IPR001019">
    <property type="entry name" value="Gprotein_alpha_su"/>
</dbReference>